<dbReference type="PANTHER" id="PTHR14226:SF57">
    <property type="entry name" value="BLR7027 PROTEIN"/>
    <property type="match status" value="1"/>
</dbReference>
<keyword evidence="1 4" id="KW-0378">Hydrolase</keyword>
<feature type="domain" description="PNPLA" evidence="5">
    <location>
        <begin position="8"/>
        <end position="206"/>
    </location>
</feature>
<feature type="short sequence motif" description="GXSXG" evidence="4">
    <location>
        <begin position="43"/>
        <end position="47"/>
    </location>
</feature>
<feature type="active site" description="Proton acceptor" evidence="4">
    <location>
        <position position="191"/>
    </location>
</feature>
<evidence type="ECO:0000259" key="5">
    <source>
        <dbReference type="PROSITE" id="PS51635"/>
    </source>
</evidence>
<dbReference type="EMBL" id="JADBDZ010000001">
    <property type="protein sequence ID" value="MBE1536542.1"/>
    <property type="molecule type" value="Genomic_DNA"/>
</dbReference>
<protein>
    <submittedName>
        <fullName evidence="6">NTE family protein</fullName>
    </submittedName>
</protein>
<proteinExistence type="predicted"/>
<dbReference type="InterPro" id="IPR016035">
    <property type="entry name" value="Acyl_Trfase/lysoPLipase"/>
</dbReference>
<accession>A0ABR9K131</accession>
<evidence type="ECO:0000256" key="1">
    <source>
        <dbReference type="ARBA" id="ARBA00022801"/>
    </source>
</evidence>
<dbReference type="Proteomes" id="UP000627838">
    <property type="component" value="Unassembled WGS sequence"/>
</dbReference>
<sequence>MSDNGRALVLGGGGVAGIAWLTGVLTGLADEGTDVTGAGLLVGTSAGSTVAAQVGSGAPLKELFERQADPRLQNRELVPSGGPSVAEMRETWARLASEHEDPAELRRAVGARALAAETVPEDERRAVVAERLPEHAWPARRLLVTAVNALTGELRVFDRESGVDLVDAVAASCAVPMIWPPVPIEGVRYMDGGARSAANADLAEGCGRVLLLAPLDDGTVDAQVAALTGRVEVVRPDEASLAAFGADPLSPSSRTPAAEAGRAQGRAAAAEIAAFWG</sequence>
<dbReference type="Gene3D" id="3.40.1090.10">
    <property type="entry name" value="Cytosolic phospholipase A2 catalytic domain"/>
    <property type="match status" value="2"/>
</dbReference>
<keyword evidence="3 4" id="KW-0443">Lipid metabolism</keyword>
<dbReference type="PANTHER" id="PTHR14226">
    <property type="entry name" value="NEUROPATHY TARGET ESTERASE/SWISS CHEESE D.MELANOGASTER"/>
    <property type="match status" value="1"/>
</dbReference>
<feature type="short sequence motif" description="DGA/G" evidence="4">
    <location>
        <begin position="191"/>
        <end position="193"/>
    </location>
</feature>
<feature type="short sequence motif" description="GXGXXG" evidence="4">
    <location>
        <begin position="12"/>
        <end position="17"/>
    </location>
</feature>
<evidence type="ECO:0000256" key="4">
    <source>
        <dbReference type="PROSITE-ProRule" id="PRU01161"/>
    </source>
</evidence>
<dbReference type="SUPFAM" id="SSF52151">
    <property type="entry name" value="FabD/lysophospholipase-like"/>
    <property type="match status" value="1"/>
</dbReference>
<evidence type="ECO:0000256" key="3">
    <source>
        <dbReference type="ARBA" id="ARBA00023098"/>
    </source>
</evidence>
<evidence type="ECO:0000313" key="6">
    <source>
        <dbReference type="EMBL" id="MBE1536542.1"/>
    </source>
</evidence>
<reference evidence="6 7" key="1">
    <citation type="submission" date="2020-10" db="EMBL/GenBank/DDBJ databases">
        <title>Sequencing the genomes of 1000 actinobacteria strains.</title>
        <authorList>
            <person name="Klenk H.-P."/>
        </authorList>
    </citation>
    <scope>NUCLEOTIDE SEQUENCE [LARGE SCALE GENOMIC DNA]</scope>
    <source>
        <strain evidence="6 7">DSM 46744</strain>
    </source>
</reference>
<gene>
    <name evidence="6" type="ORF">H4W34_006375</name>
</gene>
<dbReference type="PROSITE" id="PS51635">
    <property type="entry name" value="PNPLA"/>
    <property type="match status" value="1"/>
</dbReference>
<evidence type="ECO:0000256" key="2">
    <source>
        <dbReference type="ARBA" id="ARBA00022963"/>
    </source>
</evidence>
<dbReference type="RefSeq" id="WP_192762561.1">
    <property type="nucleotide sequence ID" value="NZ_JADBDZ010000001.1"/>
</dbReference>
<name>A0ABR9K131_9ACTN</name>
<evidence type="ECO:0000313" key="7">
    <source>
        <dbReference type="Proteomes" id="UP000627838"/>
    </source>
</evidence>
<organism evidence="6 7">
    <name type="scientific">Actinomadura algeriensis</name>
    <dbReference type="NCBI Taxonomy" id="1679523"/>
    <lineage>
        <taxon>Bacteria</taxon>
        <taxon>Bacillati</taxon>
        <taxon>Actinomycetota</taxon>
        <taxon>Actinomycetes</taxon>
        <taxon>Streptosporangiales</taxon>
        <taxon>Thermomonosporaceae</taxon>
        <taxon>Actinomadura</taxon>
    </lineage>
</organism>
<dbReference type="InterPro" id="IPR050301">
    <property type="entry name" value="NTE"/>
</dbReference>
<dbReference type="Pfam" id="PF01734">
    <property type="entry name" value="Patatin"/>
    <property type="match status" value="1"/>
</dbReference>
<keyword evidence="2 4" id="KW-0442">Lipid degradation</keyword>
<keyword evidence="7" id="KW-1185">Reference proteome</keyword>
<feature type="active site" description="Nucleophile" evidence="4">
    <location>
        <position position="45"/>
    </location>
</feature>
<dbReference type="InterPro" id="IPR002641">
    <property type="entry name" value="PNPLA_dom"/>
</dbReference>
<comment type="caution">
    <text evidence="6">The sequence shown here is derived from an EMBL/GenBank/DDBJ whole genome shotgun (WGS) entry which is preliminary data.</text>
</comment>